<dbReference type="AlphaFoldDB" id="A0A846XGR3"/>
<reference evidence="7 8" key="1">
    <citation type="submission" date="2020-04" db="EMBL/GenBank/DDBJ databases">
        <title>MicrobeNet Type strains.</title>
        <authorList>
            <person name="Nicholson A.C."/>
        </authorList>
    </citation>
    <scope>NUCLEOTIDE SEQUENCE [LARGE SCALE GENOMIC DNA]</scope>
    <source>
        <strain evidence="7 8">DSM 45078</strain>
    </source>
</reference>
<dbReference type="PROSITE" id="PS00086">
    <property type="entry name" value="CYTOCHROME_P450"/>
    <property type="match status" value="1"/>
</dbReference>
<evidence type="ECO:0000256" key="5">
    <source>
        <dbReference type="ARBA" id="ARBA00023004"/>
    </source>
</evidence>
<dbReference type="EMBL" id="JAAXOO010000003">
    <property type="protein sequence ID" value="NKY33856.1"/>
    <property type="molecule type" value="Genomic_DNA"/>
</dbReference>
<dbReference type="SUPFAM" id="SSF48264">
    <property type="entry name" value="Cytochrome P450"/>
    <property type="match status" value="1"/>
</dbReference>
<comment type="similarity">
    <text evidence="1">Belongs to the cytochrome P450 family.</text>
</comment>
<keyword evidence="8" id="KW-1185">Reference proteome</keyword>
<dbReference type="InterPro" id="IPR036396">
    <property type="entry name" value="Cyt_P450_sf"/>
</dbReference>
<sequence>MPLYTAGFAAEPAHWFREWEGEFGSLVPVELAPGVLATLVLGHREALKVLHNPDTFPADPSGWQRDVSGDCPVRQMLEGGPTPARTAGVEHARYRGAHVAALVRVDQHMLQAEVERYAVELINAFWTVGSAELRAQFAYPLVLEAVNRLVGVSGDASAALARALAALTEVRDVESAAAGRRLLDSVLYEVVQGKQAAPGEDVASWLLAHEAGLSEAEVVAQLALIYEMAVEPTTALILNTIRLILTDDRLAAALGGSLSTRDALDEALFTDPPLTNWCVRYPHVPQLMDNGVWLPAHQPVIISLADWHSGPAGQADRRGNRSHLAFGAGIHGCPADGIGLLIATIALDQLMDAVPDMRPARKLVWQTSPFHRFLTALPVAFEPVRSLP</sequence>
<dbReference type="PANTHER" id="PTHR46696:SF1">
    <property type="entry name" value="CYTOCHROME P450 YJIB-RELATED"/>
    <property type="match status" value="1"/>
</dbReference>
<dbReference type="GO" id="GO:0020037">
    <property type="term" value="F:heme binding"/>
    <property type="evidence" value="ECO:0007669"/>
    <property type="project" value="InterPro"/>
</dbReference>
<organism evidence="7 8">
    <name type="scientific">Nocardia speluncae</name>
    <dbReference type="NCBI Taxonomy" id="419477"/>
    <lineage>
        <taxon>Bacteria</taxon>
        <taxon>Bacillati</taxon>
        <taxon>Actinomycetota</taxon>
        <taxon>Actinomycetes</taxon>
        <taxon>Mycobacteriales</taxon>
        <taxon>Nocardiaceae</taxon>
        <taxon>Nocardia</taxon>
    </lineage>
</organism>
<keyword evidence="2" id="KW-0349">Heme</keyword>
<dbReference type="Proteomes" id="UP000565715">
    <property type="component" value="Unassembled WGS sequence"/>
</dbReference>
<name>A0A846XGR3_9NOCA</name>
<accession>A0A846XGR3</accession>
<dbReference type="PRINTS" id="PR00359">
    <property type="entry name" value="BP450"/>
</dbReference>
<dbReference type="GO" id="GO:0016705">
    <property type="term" value="F:oxidoreductase activity, acting on paired donors, with incorporation or reduction of molecular oxygen"/>
    <property type="evidence" value="ECO:0007669"/>
    <property type="project" value="InterPro"/>
</dbReference>
<keyword evidence="6" id="KW-0503">Monooxygenase</keyword>
<dbReference type="InterPro" id="IPR002397">
    <property type="entry name" value="Cyt_P450_B"/>
</dbReference>
<evidence type="ECO:0000256" key="4">
    <source>
        <dbReference type="ARBA" id="ARBA00023002"/>
    </source>
</evidence>
<dbReference type="Gene3D" id="1.10.630.10">
    <property type="entry name" value="Cytochrome P450"/>
    <property type="match status" value="1"/>
</dbReference>
<comment type="caution">
    <text evidence="7">The sequence shown here is derived from an EMBL/GenBank/DDBJ whole genome shotgun (WGS) entry which is preliminary data.</text>
</comment>
<evidence type="ECO:0000256" key="2">
    <source>
        <dbReference type="ARBA" id="ARBA00022617"/>
    </source>
</evidence>
<dbReference type="InterPro" id="IPR017972">
    <property type="entry name" value="Cyt_P450_CS"/>
</dbReference>
<keyword evidence="5" id="KW-0408">Iron</keyword>
<dbReference type="PANTHER" id="PTHR46696">
    <property type="entry name" value="P450, PUTATIVE (EUROFUNG)-RELATED"/>
    <property type="match status" value="1"/>
</dbReference>
<keyword evidence="4" id="KW-0560">Oxidoreductase</keyword>
<dbReference type="GO" id="GO:0004497">
    <property type="term" value="F:monooxygenase activity"/>
    <property type="evidence" value="ECO:0007669"/>
    <property type="project" value="UniProtKB-KW"/>
</dbReference>
<evidence type="ECO:0000256" key="6">
    <source>
        <dbReference type="ARBA" id="ARBA00023033"/>
    </source>
</evidence>
<evidence type="ECO:0000256" key="3">
    <source>
        <dbReference type="ARBA" id="ARBA00022723"/>
    </source>
</evidence>
<dbReference type="RefSeq" id="WP_084471638.1">
    <property type="nucleotide sequence ID" value="NZ_JAAXOO010000003.1"/>
</dbReference>
<evidence type="ECO:0000256" key="1">
    <source>
        <dbReference type="ARBA" id="ARBA00010617"/>
    </source>
</evidence>
<protein>
    <submittedName>
        <fullName evidence="7">Cytochrome P450</fullName>
    </submittedName>
</protein>
<proteinExistence type="inferred from homology"/>
<gene>
    <name evidence="7" type="ORF">HGA13_12310</name>
</gene>
<evidence type="ECO:0000313" key="8">
    <source>
        <dbReference type="Proteomes" id="UP000565715"/>
    </source>
</evidence>
<keyword evidence="3" id="KW-0479">Metal-binding</keyword>
<evidence type="ECO:0000313" key="7">
    <source>
        <dbReference type="EMBL" id="NKY33856.1"/>
    </source>
</evidence>
<dbReference type="GO" id="GO:0005506">
    <property type="term" value="F:iron ion binding"/>
    <property type="evidence" value="ECO:0007669"/>
    <property type="project" value="InterPro"/>
</dbReference>